<dbReference type="EMBL" id="JANBUO010001432">
    <property type="protein sequence ID" value="KAJ2798298.1"/>
    <property type="molecule type" value="Genomic_DNA"/>
</dbReference>
<feature type="compositionally biased region" description="Polar residues" evidence="1">
    <location>
        <begin position="560"/>
        <end position="575"/>
    </location>
</feature>
<dbReference type="GO" id="GO:0006897">
    <property type="term" value="P:endocytosis"/>
    <property type="evidence" value="ECO:0007669"/>
    <property type="project" value="TreeGrafter"/>
</dbReference>
<dbReference type="Proteomes" id="UP001140094">
    <property type="component" value="Unassembled WGS sequence"/>
</dbReference>
<dbReference type="InterPro" id="IPR030125">
    <property type="entry name" value="SPIN90/Ldb17"/>
</dbReference>
<feature type="compositionally biased region" description="Basic and acidic residues" evidence="1">
    <location>
        <begin position="848"/>
        <end position="862"/>
    </location>
</feature>
<dbReference type="PANTHER" id="PTHR13357">
    <property type="entry name" value="SH3 ADAPTER PROTEIN SPIN90 NCK INTERACTING PROTEIN WITH SH3 DOMAIN"/>
    <property type="match status" value="1"/>
</dbReference>
<dbReference type="GO" id="GO:0051666">
    <property type="term" value="P:actin cortical patch localization"/>
    <property type="evidence" value="ECO:0007669"/>
    <property type="project" value="TreeGrafter"/>
</dbReference>
<proteinExistence type="predicted"/>
<dbReference type="PANTHER" id="PTHR13357:SF1">
    <property type="entry name" value="NCK-INTERACTING PROTEIN WITH SH3 DOMAIN"/>
    <property type="match status" value="1"/>
</dbReference>
<dbReference type="GO" id="GO:0000147">
    <property type="term" value="P:actin cortical patch assembly"/>
    <property type="evidence" value="ECO:0007669"/>
    <property type="project" value="TreeGrafter"/>
</dbReference>
<sequence>MDAPEQAKAGALLEPKSEKDTWSGDESGGLAEAAGPPLRRAASSRFSELLDSSVDYQAYRNGRRRQVDQQPQFDTLRDAEEELHSVLHDNTFVQQCPDGTIAAANVALAVDWFASALEQQFDGDEPFENADFLRLCCMFFASPLYENNARLVQRHVVKRTYAELSGSCGAELWVLLALLHLIREFQTDTLELCRDGGLFPLLQRLVIADGERRQHVLAMSLMFEIAQAVQLSASDLACATEELLQFLLDYVERMRYAESEVYNNTATKLVLALDEQLRAQPGRSQPLRHGPMSTIGDGNTLALLASSVQHSHRRRRGRRLNGTASVQPMSPPLIYQQQLQPPPQLLGHNGAIRSHHTRAASTCLPAAGAVAEVEAAAVDGSIDTNGATTIPAQQARYGNGQQLCRSRSTDLRMQVSPAYEHDEQLDQATEDSSSHPSVVAMLAQRAKGCKTFVENLVFLLNRETDPTTQRLVLGMLAGILTDTDTAEILYTNDLNVLTDIVIRELSNLSEAEQQLRQVYLQVVCALLRNPAYLAARHRLPDIELCLVTLLRQLLVSSQPAGTSRRGSLSDSSTRHSSALSDLAPPAAGSTRSGAVSPAISATSEETCCARPDHERRCSSPVLKSMRRPPPPPPPPRSFAGRTHTPLPSTVDQTRRRRPPPPPPSPQSQDTSRRPTPVPSPLRASFPDTRSQESTDLRPSRRRPPPPPPPPQSSRPSSRQCISAAAKATLPPPPPPPLPPRTGGRRHRPEHTGIRRQLSVKRSVSRYKRISATHASTQPPKPPPRRLGRAGASDAPISPLVEGTFEAEEQAVSQPLNKPAGEHSQVANASDAGGGASGSTDDDDDDDNDVQHESMEDSLEERRASRRLVADALRACHEARILASSFVPSSLATGY</sequence>
<dbReference type="OrthoDB" id="445362at2759"/>
<comment type="caution">
    <text evidence="3">The sequence shown here is derived from an EMBL/GenBank/DDBJ whole genome shotgun (WGS) entry which is preliminary data.</text>
</comment>
<reference evidence="3" key="1">
    <citation type="submission" date="2022-07" db="EMBL/GenBank/DDBJ databases">
        <title>Phylogenomic reconstructions and comparative analyses of Kickxellomycotina fungi.</title>
        <authorList>
            <person name="Reynolds N.K."/>
            <person name="Stajich J.E."/>
            <person name="Barry K."/>
            <person name="Grigoriev I.V."/>
            <person name="Crous P."/>
            <person name="Smith M.E."/>
        </authorList>
    </citation>
    <scope>NUCLEOTIDE SEQUENCE</scope>
    <source>
        <strain evidence="3">NRRL 1565</strain>
    </source>
</reference>
<feature type="region of interest" description="Disordered" evidence="1">
    <location>
        <begin position="1"/>
        <end position="44"/>
    </location>
</feature>
<name>A0A9W8LSE3_9FUNG</name>
<protein>
    <submittedName>
        <fullName evidence="3">Pre-rRNA processing</fullName>
    </submittedName>
</protein>
<keyword evidence="4" id="KW-1185">Reference proteome</keyword>
<gene>
    <name evidence="3" type="primary">LDB17</name>
    <name evidence="3" type="ORF">H4R20_004874</name>
</gene>
<dbReference type="GO" id="GO:0071933">
    <property type="term" value="F:Arp2/3 complex binding"/>
    <property type="evidence" value="ECO:0007669"/>
    <property type="project" value="TreeGrafter"/>
</dbReference>
<feature type="region of interest" description="Disordered" evidence="1">
    <location>
        <begin position="560"/>
        <end position="862"/>
    </location>
</feature>
<dbReference type="Pfam" id="PF09431">
    <property type="entry name" value="SPIN90_LRD"/>
    <property type="match status" value="1"/>
</dbReference>
<dbReference type="InterPro" id="IPR018556">
    <property type="entry name" value="SPIN90/Ldb17_LRD"/>
</dbReference>
<dbReference type="AlphaFoldDB" id="A0A9W8LSE3"/>
<feature type="compositionally biased region" description="Pro residues" evidence="1">
    <location>
        <begin position="729"/>
        <end position="739"/>
    </location>
</feature>
<organism evidence="3 4">
    <name type="scientific">Coemansia guatemalensis</name>
    <dbReference type="NCBI Taxonomy" id="2761395"/>
    <lineage>
        <taxon>Eukaryota</taxon>
        <taxon>Fungi</taxon>
        <taxon>Fungi incertae sedis</taxon>
        <taxon>Zoopagomycota</taxon>
        <taxon>Kickxellomycotina</taxon>
        <taxon>Kickxellomycetes</taxon>
        <taxon>Kickxellales</taxon>
        <taxon>Kickxellaceae</taxon>
        <taxon>Coemansia</taxon>
    </lineage>
</organism>
<dbReference type="GO" id="GO:0030479">
    <property type="term" value="C:actin cortical patch"/>
    <property type="evidence" value="ECO:0007669"/>
    <property type="project" value="TreeGrafter"/>
</dbReference>
<feature type="compositionally biased region" description="Pro residues" evidence="1">
    <location>
        <begin position="627"/>
        <end position="636"/>
    </location>
</feature>
<evidence type="ECO:0000256" key="1">
    <source>
        <dbReference type="SAM" id="MobiDB-lite"/>
    </source>
</evidence>
<evidence type="ECO:0000313" key="4">
    <source>
        <dbReference type="Proteomes" id="UP001140094"/>
    </source>
</evidence>
<evidence type="ECO:0000259" key="2">
    <source>
        <dbReference type="Pfam" id="PF09431"/>
    </source>
</evidence>
<feature type="domain" description="SPIN90/Ldb17 leucine-rich" evidence="2">
    <location>
        <begin position="426"/>
        <end position="541"/>
    </location>
</feature>
<feature type="compositionally biased region" description="Low complexity" evidence="1">
    <location>
        <begin position="576"/>
        <end position="589"/>
    </location>
</feature>
<accession>A0A9W8LSE3</accession>
<feature type="compositionally biased region" description="Basic and acidic residues" evidence="1">
    <location>
        <begin position="689"/>
        <end position="698"/>
    </location>
</feature>
<evidence type="ECO:0000313" key="3">
    <source>
        <dbReference type="EMBL" id="KAJ2798298.1"/>
    </source>
</evidence>